<keyword evidence="3" id="KW-0804">Transcription</keyword>
<dbReference type="Pfam" id="PF01037">
    <property type="entry name" value="AsnC_trans_reg"/>
    <property type="match status" value="1"/>
</dbReference>
<keyword evidence="1" id="KW-0805">Transcription regulation</keyword>
<evidence type="ECO:0000256" key="2">
    <source>
        <dbReference type="ARBA" id="ARBA00023125"/>
    </source>
</evidence>
<dbReference type="GO" id="GO:0006355">
    <property type="term" value="P:regulation of DNA-templated transcription"/>
    <property type="evidence" value="ECO:0007669"/>
    <property type="project" value="UniProtKB-ARBA"/>
</dbReference>
<dbReference type="Pfam" id="PF13404">
    <property type="entry name" value="HTH_AsnC-type"/>
    <property type="match status" value="1"/>
</dbReference>
<dbReference type="InterPro" id="IPR036390">
    <property type="entry name" value="WH_DNA-bd_sf"/>
</dbReference>
<dbReference type="SUPFAM" id="SSF46785">
    <property type="entry name" value="Winged helix' DNA-binding domain"/>
    <property type="match status" value="1"/>
</dbReference>
<evidence type="ECO:0000259" key="4">
    <source>
        <dbReference type="PROSITE" id="PS50956"/>
    </source>
</evidence>
<gene>
    <name evidence="5" type="primary">asnC_1</name>
    <name evidence="5" type="ORF">MAA8898_04362</name>
</gene>
<dbReference type="SMART" id="SM00344">
    <property type="entry name" value="HTH_ASNC"/>
    <property type="match status" value="1"/>
</dbReference>
<protein>
    <submittedName>
        <fullName evidence="5">Regulatory protein AsnC</fullName>
    </submittedName>
</protein>
<dbReference type="InterPro" id="IPR036388">
    <property type="entry name" value="WH-like_DNA-bd_sf"/>
</dbReference>
<dbReference type="SUPFAM" id="SSF54909">
    <property type="entry name" value="Dimeric alpha+beta barrel"/>
    <property type="match status" value="1"/>
</dbReference>
<dbReference type="InterPro" id="IPR011008">
    <property type="entry name" value="Dimeric_a/b-barrel"/>
</dbReference>
<evidence type="ECO:0000256" key="1">
    <source>
        <dbReference type="ARBA" id="ARBA00023015"/>
    </source>
</evidence>
<dbReference type="Gene3D" id="1.10.10.10">
    <property type="entry name" value="Winged helix-like DNA-binding domain superfamily/Winged helix DNA-binding domain"/>
    <property type="match status" value="1"/>
</dbReference>
<dbReference type="InterPro" id="IPR019888">
    <property type="entry name" value="Tscrpt_reg_AsnC-like"/>
</dbReference>
<sequence>MSQSAVILDDVHSNIRQNDDMNQQIDETDRALIAALSENARLPVADLARMLGLARTTVQARLERLESRGVIAGYTLKRGPGLRPALRATVLISVEPRATATVLSRLKAIPAVESVHTTSGRFDLIVQLSTGTTEQLDRALDQIGEAKGVNSSESLIHLSTKIDRGA</sequence>
<proteinExistence type="predicted"/>
<dbReference type="Gene3D" id="3.30.70.920">
    <property type="match status" value="1"/>
</dbReference>
<dbReference type="GO" id="GO:0005829">
    <property type="term" value="C:cytosol"/>
    <property type="evidence" value="ECO:0007669"/>
    <property type="project" value="TreeGrafter"/>
</dbReference>
<evidence type="ECO:0000313" key="6">
    <source>
        <dbReference type="Proteomes" id="UP000207598"/>
    </source>
</evidence>
<evidence type="ECO:0000256" key="3">
    <source>
        <dbReference type="ARBA" id="ARBA00023163"/>
    </source>
</evidence>
<name>A0A238L416_9RHOB</name>
<dbReference type="Proteomes" id="UP000207598">
    <property type="component" value="Unassembled WGS sequence"/>
</dbReference>
<dbReference type="PANTHER" id="PTHR30154:SF53">
    <property type="entry name" value="HTH-TYPE TRANSCRIPTIONAL REGULATOR LRPC"/>
    <property type="match status" value="1"/>
</dbReference>
<dbReference type="PANTHER" id="PTHR30154">
    <property type="entry name" value="LEUCINE-RESPONSIVE REGULATORY PROTEIN"/>
    <property type="match status" value="1"/>
</dbReference>
<dbReference type="GO" id="GO:0043200">
    <property type="term" value="P:response to amino acid"/>
    <property type="evidence" value="ECO:0007669"/>
    <property type="project" value="TreeGrafter"/>
</dbReference>
<dbReference type="EMBL" id="FXYF01000016">
    <property type="protein sequence ID" value="SMX49600.1"/>
    <property type="molecule type" value="Genomic_DNA"/>
</dbReference>
<dbReference type="GO" id="GO:0043565">
    <property type="term" value="F:sequence-specific DNA binding"/>
    <property type="evidence" value="ECO:0007669"/>
    <property type="project" value="InterPro"/>
</dbReference>
<dbReference type="CDD" id="cd00090">
    <property type="entry name" value="HTH_ARSR"/>
    <property type="match status" value="1"/>
</dbReference>
<dbReference type="InterPro" id="IPR011991">
    <property type="entry name" value="ArsR-like_HTH"/>
</dbReference>
<dbReference type="InterPro" id="IPR000485">
    <property type="entry name" value="AsnC-type_HTH_dom"/>
</dbReference>
<organism evidence="5 6">
    <name type="scientific">Maliponia aquimaris</name>
    <dbReference type="NCBI Taxonomy" id="1673631"/>
    <lineage>
        <taxon>Bacteria</taxon>
        <taxon>Pseudomonadati</taxon>
        <taxon>Pseudomonadota</taxon>
        <taxon>Alphaproteobacteria</taxon>
        <taxon>Rhodobacterales</taxon>
        <taxon>Paracoccaceae</taxon>
        <taxon>Maliponia</taxon>
    </lineage>
</organism>
<dbReference type="InterPro" id="IPR019887">
    <property type="entry name" value="Tscrpt_reg_AsnC/Lrp_C"/>
</dbReference>
<dbReference type="PRINTS" id="PR00033">
    <property type="entry name" value="HTHASNC"/>
</dbReference>
<accession>A0A238L416</accession>
<reference evidence="5 6" key="1">
    <citation type="submission" date="2017-05" db="EMBL/GenBank/DDBJ databases">
        <authorList>
            <person name="Song R."/>
            <person name="Chenine A.L."/>
            <person name="Ruprecht R.M."/>
        </authorList>
    </citation>
    <scope>NUCLEOTIDE SEQUENCE [LARGE SCALE GENOMIC DNA]</scope>
    <source>
        <strain evidence="5 6">CECT 8898</strain>
    </source>
</reference>
<feature type="domain" description="HTH asnC-type" evidence="4">
    <location>
        <begin position="25"/>
        <end position="87"/>
    </location>
</feature>
<dbReference type="PROSITE" id="PS50956">
    <property type="entry name" value="HTH_ASNC_2"/>
    <property type="match status" value="1"/>
</dbReference>
<dbReference type="AlphaFoldDB" id="A0A238L416"/>
<keyword evidence="2" id="KW-0238">DNA-binding</keyword>
<keyword evidence="6" id="KW-1185">Reference proteome</keyword>
<evidence type="ECO:0000313" key="5">
    <source>
        <dbReference type="EMBL" id="SMX49600.1"/>
    </source>
</evidence>